<dbReference type="Proteomes" id="UP000186817">
    <property type="component" value="Unassembled WGS sequence"/>
</dbReference>
<sequence length="100" mass="11641">MSGPQLRNRIAGVSPLARASARSKEEDVAKILKDADTNDDSLLSLQGAQNGAVVSWCSKPFRRNEYFKAVVLYHYCHDLRRSYRDRHHDRHRETRRRMTT</sequence>
<organism evidence="1 2">
    <name type="scientific">Symbiodinium microadriaticum</name>
    <name type="common">Dinoflagellate</name>
    <name type="synonym">Zooxanthella microadriatica</name>
    <dbReference type="NCBI Taxonomy" id="2951"/>
    <lineage>
        <taxon>Eukaryota</taxon>
        <taxon>Sar</taxon>
        <taxon>Alveolata</taxon>
        <taxon>Dinophyceae</taxon>
        <taxon>Suessiales</taxon>
        <taxon>Symbiodiniaceae</taxon>
        <taxon>Symbiodinium</taxon>
    </lineage>
</organism>
<gene>
    <name evidence="1" type="ORF">AK812_SmicGene20268</name>
</gene>
<evidence type="ECO:0000313" key="2">
    <source>
        <dbReference type="Proteomes" id="UP000186817"/>
    </source>
</evidence>
<name>A0A1Q9DQF6_SYMMI</name>
<protein>
    <submittedName>
        <fullName evidence="1">Uncharacterized protein</fullName>
    </submittedName>
</protein>
<evidence type="ECO:0000313" key="1">
    <source>
        <dbReference type="EMBL" id="OLP97403.1"/>
    </source>
</evidence>
<comment type="caution">
    <text evidence="1">The sequence shown here is derived from an EMBL/GenBank/DDBJ whole genome shotgun (WGS) entry which is preliminary data.</text>
</comment>
<dbReference type="EMBL" id="LSRX01000434">
    <property type="protein sequence ID" value="OLP97403.1"/>
    <property type="molecule type" value="Genomic_DNA"/>
</dbReference>
<proteinExistence type="predicted"/>
<reference evidence="1 2" key="1">
    <citation type="submission" date="2016-02" db="EMBL/GenBank/DDBJ databases">
        <title>Genome analysis of coral dinoflagellate symbionts highlights evolutionary adaptations to a symbiotic lifestyle.</title>
        <authorList>
            <person name="Aranda M."/>
            <person name="Li Y."/>
            <person name="Liew Y.J."/>
            <person name="Baumgarten S."/>
            <person name="Simakov O."/>
            <person name="Wilson M."/>
            <person name="Piel J."/>
            <person name="Ashoor H."/>
            <person name="Bougouffa S."/>
            <person name="Bajic V.B."/>
            <person name="Ryu T."/>
            <person name="Ravasi T."/>
            <person name="Bayer T."/>
            <person name="Micklem G."/>
            <person name="Kim H."/>
            <person name="Bhak J."/>
            <person name="Lajeunesse T.C."/>
            <person name="Voolstra C.R."/>
        </authorList>
    </citation>
    <scope>NUCLEOTIDE SEQUENCE [LARGE SCALE GENOMIC DNA]</scope>
    <source>
        <strain evidence="1 2">CCMP2467</strain>
    </source>
</reference>
<accession>A0A1Q9DQF6</accession>
<dbReference type="AlphaFoldDB" id="A0A1Q9DQF6"/>
<keyword evidence="2" id="KW-1185">Reference proteome</keyword>